<protein>
    <recommendedName>
        <fullName evidence="2">Apple domain-containing protein</fullName>
    </recommendedName>
</protein>
<feature type="chain" id="PRO_5041214016" description="Apple domain-containing protein" evidence="1">
    <location>
        <begin position="19"/>
        <end position="102"/>
    </location>
</feature>
<dbReference type="EMBL" id="CATQJL010000223">
    <property type="protein sequence ID" value="CAJ0598462.1"/>
    <property type="molecule type" value="Genomic_DNA"/>
</dbReference>
<reference evidence="3" key="1">
    <citation type="submission" date="2023-07" db="EMBL/GenBank/DDBJ databases">
        <authorList>
            <consortium name="CYATHOMIX"/>
        </authorList>
    </citation>
    <scope>NUCLEOTIDE SEQUENCE</scope>
    <source>
        <strain evidence="3">N/A</strain>
    </source>
</reference>
<dbReference type="Pfam" id="PF00024">
    <property type="entry name" value="PAN_1"/>
    <property type="match status" value="1"/>
</dbReference>
<dbReference type="AlphaFoldDB" id="A0AA36M6A9"/>
<sequence length="102" mass="11802">MKWLLLFLICIQAKCISSCVFDKVEEMRGNIYDITRGDVNQCLARCYENKDCTGILYEKVGNQCNLIREVQESIPLSCTDEAVCYILQRDEVDSMCQNYLNI</sequence>
<keyword evidence="1" id="KW-0732">Signal</keyword>
<feature type="domain" description="Apple" evidence="2">
    <location>
        <begin position="34"/>
        <end position="73"/>
    </location>
</feature>
<proteinExistence type="predicted"/>
<comment type="caution">
    <text evidence="3">The sequence shown here is derived from an EMBL/GenBank/DDBJ whole genome shotgun (WGS) entry which is preliminary data.</text>
</comment>
<organism evidence="3 4">
    <name type="scientific">Cylicocyclus nassatus</name>
    <name type="common">Nematode worm</name>
    <dbReference type="NCBI Taxonomy" id="53992"/>
    <lineage>
        <taxon>Eukaryota</taxon>
        <taxon>Metazoa</taxon>
        <taxon>Ecdysozoa</taxon>
        <taxon>Nematoda</taxon>
        <taxon>Chromadorea</taxon>
        <taxon>Rhabditida</taxon>
        <taxon>Rhabditina</taxon>
        <taxon>Rhabditomorpha</taxon>
        <taxon>Strongyloidea</taxon>
        <taxon>Strongylidae</taxon>
        <taxon>Cylicocyclus</taxon>
    </lineage>
</organism>
<dbReference type="InterPro" id="IPR003609">
    <property type="entry name" value="Pan_app"/>
</dbReference>
<name>A0AA36M6A9_CYLNA</name>
<keyword evidence="4" id="KW-1185">Reference proteome</keyword>
<gene>
    <name evidence="3" type="ORF">CYNAS_LOCUS10445</name>
</gene>
<dbReference type="Proteomes" id="UP001176961">
    <property type="component" value="Unassembled WGS sequence"/>
</dbReference>
<evidence type="ECO:0000313" key="3">
    <source>
        <dbReference type="EMBL" id="CAJ0598462.1"/>
    </source>
</evidence>
<evidence type="ECO:0000256" key="1">
    <source>
        <dbReference type="SAM" id="SignalP"/>
    </source>
</evidence>
<evidence type="ECO:0000313" key="4">
    <source>
        <dbReference type="Proteomes" id="UP001176961"/>
    </source>
</evidence>
<accession>A0AA36M6A9</accession>
<feature type="signal peptide" evidence="1">
    <location>
        <begin position="1"/>
        <end position="18"/>
    </location>
</feature>
<evidence type="ECO:0000259" key="2">
    <source>
        <dbReference type="Pfam" id="PF00024"/>
    </source>
</evidence>
<dbReference type="SUPFAM" id="SSF57414">
    <property type="entry name" value="Hairpin loop containing domain-like"/>
    <property type="match status" value="1"/>
</dbReference>